<name>A0A5P1EQP7_ASPOF</name>
<organism evidence="2 3">
    <name type="scientific">Asparagus officinalis</name>
    <name type="common">Garden asparagus</name>
    <dbReference type="NCBI Taxonomy" id="4686"/>
    <lineage>
        <taxon>Eukaryota</taxon>
        <taxon>Viridiplantae</taxon>
        <taxon>Streptophyta</taxon>
        <taxon>Embryophyta</taxon>
        <taxon>Tracheophyta</taxon>
        <taxon>Spermatophyta</taxon>
        <taxon>Magnoliopsida</taxon>
        <taxon>Liliopsida</taxon>
        <taxon>Asparagales</taxon>
        <taxon>Asparagaceae</taxon>
        <taxon>Asparagoideae</taxon>
        <taxon>Asparagus</taxon>
    </lineage>
</organism>
<evidence type="ECO:0000313" key="3">
    <source>
        <dbReference type="Proteomes" id="UP000243459"/>
    </source>
</evidence>
<feature type="transmembrane region" description="Helical" evidence="1">
    <location>
        <begin position="75"/>
        <end position="99"/>
    </location>
</feature>
<proteinExistence type="predicted"/>
<dbReference type="EMBL" id="CM007385">
    <property type="protein sequence ID" value="ONK68342.1"/>
    <property type="molecule type" value="Genomic_DNA"/>
</dbReference>
<keyword evidence="3" id="KW-1185">Reference proteome</keyword>
<reference evidence="3" key="1">
    <citation type="journal article" date="2017" name="Nat. Commun.">
        <title>The asparagus genome sheds light on the origin and evolution of a young Y chromosome.</title>
        <authorList>
            <person name="Harkess A."/>
            <person name="Zhou J."/>
            <person name="Xu C."/>
            <person name="Bowers J.E."/>
            <person name="Van der Hulst R."/>
            <person name="Ayyampalayam S."/>
            <person name="Mercati F."/>
            <person name="Riccardi P."/>
            <person name="McKain M.R."/>
            <person name="Kakrana A."/>
            <person name="Tang H."/>
            <person name="Ray J."/>
            <person name="Groenendijk J."/>
            <person name="Arikit S."/>
            <person name="Mathioni S.M."/>
            <person name="Nakano M."/>
            <person name="Shan H."/>
            <person name="Telgmann-Rauber A."/>
            <person name="Kanno A."/>
            <person name="Yue Z."/>
            <person name="Chen H."/>
            <person name="Li W."/>
            <person name="Chen Y."/>
            <person name="Xu X."/>
            <person name="Zhang Y."/>
            <person name="Luo S."/>
            <person name="Chen H."/>
            <person name="Gao J."/>
            <person name="Mao Z."/>
            <person name="Pires J.C."/>
            <person name="Luo M."/>
            <person name="Kudrna D."/>
            <person name="Wing R.A."/>
            <person name="Meyers B.C."/>
            <person name="Yi K."/>
            <person name="Kong H."/>
            <person name="Lavrijsen P."/>
            <person name="Sunseri F."/>
            <person name="Falavigna A."/>
            <person name="Ye Y."/>
            <person name="Leebens-Mack J.H."/>
            <person name="Chen G."/>
        </authorList>
    </citation>
    <scope>NUCLEOTIDE SEQUENCE [LARGE SCALE GENOMIC DNA]</scope>
    <source>
        <strain evidence="3">cv. DH0086</strain>
    </source>
</reference>
<dbReference type="Proteomes" id="UP000243459">
    <property type="component" value="Chromosome 5"/>
</dbReference>
<dbReference type="Gramene" id="ONK68342">
    <property type="protein sequence ID" value="ONK68342"/>
    <property type="gene ID" value="A4U43_C05F10420"/>
</dbReference>
<evidence type="ECO:0000313" key="2">
    <source>
        <dbReference type="EMBL" id="ONK68342.1"/>
    </source>
</evidence>
<keyword evidence="1" id="KW-1133">Transmembrane helix</keyword>
<accession>A0A5P1EQP7</accession>
<feature type="transmembrane region" description="Helical" evidence="1">
    <location>
        <begin position="44"/>
        <end position="63"/>
    </location>
</feature>
<keyword evidence="1" id="KW-0812">Transmembrane</keyword>
<protein>
    <submittedName>
        <fullName evidence="2">Uncharacterized protein</fullName>
    </submittedName>
</protein>
<dbReference type="Gene3D" id="1.20.1110.10">
    <property type="entry name" value="Calcium-transporting ATPase, transmembrane domain"/>
    <property type="match status" value="1"/>
</dbReference>
<keyword evidence="1" id="KW-0472">Membrane</keyword>
<evidence type="ECO:0000256" key="1">
    <source>
        <dbReference type="SAM" id="Phobius"/>
    </source>
</evidence>
<dbReference type="AlphaFoldDB" id="A0A5P1EQP7"/>
<sequence>MSSLLQLCIFNRYDNCRKRVWKCYQEPYRISFICDLNDNIAAPWPSASLVATIIATYAHWGFARVKVCGWGRAGVLWLYSIVIYIPLDILKFMICYSLNGKAW</sequence>
<gene>
    <name evidence="2" type="ORF">A4U43_C05F10420</name>
</gene>